<dbReference type="STRING" id="574349.SAMN05443545_10377"/>
<keyword evidence="3" id="KW-1185">Reference proteome</keyword>
<dbReference type="Proteomes" id="UP000198500">
    <property type="component" value="Unassembled WGS sequence"/>
</dbReference>
<dbReference type="Gene3D" id="3.40.190.10">
    <property type="entry name" value="Periplasmic binding protein-like II"/>
    <property type="match status" value="1"/>
</dbReference>
<name>A0A1H2X1R1_9GAMM</name>
<dbReference type="InterPro" id="IPR005064">
    <property type="entry name" value="BUG"/>
</dbReference>
<gene>
    <name evidence="2" type="ORF">SAMN05443545_10377</name>
</gene>
<reference evidence="2 3" key="1">
    <citation type="submission" date="2016-10" db="EMBL/GenBank/DDBJ databases">
        <authorList>
            <person name="de Groot N.N."/>
        </authorList>
    </citation>
    <scope>NUCLEOTIDE SEQUENCE [LARGE SCALE GENOMIC DNA]</scope>
    <source>
        <strain evidence="2 3">DSM 19219</strain>
    </source>
</reference>
<dbReference type="Gene3D" id="3.40.190.150">
    <property type="entry name" value="Bordetella uptake gene, domain 1"/>
    <property type="match status" value="1"/>
</dbReference>
<protein>
    <submittedName>
        <fullName evidence="2">Tripartite tricarboxylate transporter family receptor</fullName>
    </submittedName>
</protein>
<dbReference type="AlphaFoldDB" id="A0A1H2X1R1"/>
<evidence type="ECO:0000313" key="3">
    <source>
        <dbReference type="Proteomes" id="UP000198500"/>
    </source>
</evidence>
<comment type="similarity">
    <text evidence="1">Belongs to the UPF0065 (bug) family.</text>
</comment>
<dbReference type="Pfam" id="PF03401">
    <property type="entry name" value="TctC"/>
    <property type="match status" value="1"/>
</dbReference>
<dbReference type="PANTHER" id="PTHR42928:SF5">
    <property type="entry name" value="BLR1237 PROTEIN"/>
    <property type="match status" value="1"/>
</dbReference>
<dbReference type="EMBL" id="FNNI01000003">
    <property type="protein sequence ID" value="SDW86718.1"/>
    <property type="molecule type" value="Genomic_DNA"/>
</dbReference>
<proteinExistence type="inferred from homology"/>
<keyword evidence="2" id="KW-0675">Receptor</keyword>
<dbReference type="PANTHER" id="PTHR42928">
    <property type="entry name" value="TRICARBOXYLATE-BINDING PROTEIN"/>
    <property type="match status" value="1"/>
</dbReference>
<evidence type="ECO:0000256" key="1">
    <source>
        <dbReference type="ARBA" id="ARBA00006987"/>
    </source>
</evidence>
<evidence type="ECO:0000313" key="2">
    <source>
        <dbReference type="EMBL" id="SDW86718.1"/>
    </source>
</evidence>
<organism evidence="2 3">
    <name type="scientific">Aidingimonas halophila</name>
    <dbReference type="NCBI Taxonomy" id="574349"/>
    <lineage>
        <taxon>Bacteria</taxon>
        <taxon>Pseudomonadati</taxon>
        <taxon>Pseudomonadota</taxon>
        <taxon>Gammaproteobacteria</taxon>
        <taxon>Oceanospirillales</taxon>
        <taxon>Halomonadaceae</taxon>
        <taxon>Aidingimonas</taxon>
    </lineage>
</organism>
<dbReference type="InterPro" id="IPR042100">
    <property type="entry name" value="Bug_dom1"/>
</dbReference>
<accession>A0A1H2X1R1</accession>
<sequence>MRQSDRVRSLAVFAEERLDAFPDIPTAEEITGDPWAAGTWRGVVGPAGLPGDVRETLVEASQAVYESEEFQSFMADQGFGTQWKGPEDFRDFMAEADDNNAEIIDKLGLAE</sequence>